<evidence type="ECO:0000259" key="1">
    <source>
        <dbReference type="Pfam" id="PF03235"/>
    </source>
</evidence>
<reference evidence="2 3" key="1">
    <citation type="submission" date="2019-09" db="EMBL/GenBank/DDBJ databases">
        <authorList>
            <person name="Kritzky A."/>
            <person name="Schelkanova E.Y."/>
            <person name="Alkhova Z.V."/>
            <person name="Smirnova N.I."/>
        </authorList>
    </citation>
    <scope>NUCLEOTIDE SEQUENCE [LARGE SCALE GENOMIC DNA]</scope>
    <source>
        <strain evidence="2 3">M1526</strain>
    </source>
</reference>
<dbReference type="PANTHER" id="PTHR39639:SF1">
    <property type="entry name" value="DUF262 DOMAIN-CONTAINING PROTEIN"/>
    <property type="match status" value="1"/>
</dbReference>
<organism evidence="2 3">
    <name type="scientific">Vibrio cholerae</name>
    <dbReference type="NCBI Taxonomy" id="666"/>
    <lineage>
        <taxon>Bacteria</taxon>
        <taxon>Pseudomonadati</taxon>
        <taxon>Pseudomonadota</taxon>
        <taxon>Gammaproteobacteria</taxon>
        <taxon>Vibrionales</taxon>
        <taxon>Vibrionaceae</taxon>
        <taxon>Vibrio</taxon>
    </lineage>
</organism>
<sequence length="169" mass="19443">MGKILPRIIKSTASQTFISELVGVRVGYDQSDYPWAKKMLGKFPLPQWQRDSVWTDKQKVSLIESAYYGFDLGAIVINTYDHDKKGNLIPFSDCLIDGQQRIGAMLDYINSKFKVNGYYFNELSRQEQGAFLMRDIGLHKISCFDEAKLKMLYNHLNFSGTNHKESERA</sequence>
<feature type="domain" description="GmrSD restriction endonucleases N-terminal" evidence="1">
    <location>
        <begin position="43"/>
        <end position="130"/>
    </location>
</feature>
<dbReference type="Pfam" id="PF03235">
    <property type="entry name" value="GmrSD_N"/>
    <property type="match status" value="1"/>
</dbReference>
<accession>A0A5Q6PEU1</accession>
<dbReference type="Proteomes" id="UP000323225">
    <property type="component" value="Unassembled WGS sequence"/>
</dbReference>
<dbReference type="InterPro" id="IPR004919">
    <property type="entry name" value="GmrSD_N"/>
</dbReference>
<evidence type="ECO:0000313" key="2">
    <source>
        <dbReference type="EMBL" id="KAA1253373.1"/>
    </source>
</evidence>
<dbReference type="AlphaFoldDB" id="A0A5Q6PEU1"/>
<gene>
    <name evidence="2" type="ORF">F0M16_17730</name>
</gene>
<dbReference type="EMBL" id="VUAA01000022">
    <property type="protein sequence ID" value="KAA1253373.1"/>
    <property type="molecule type" value="Genomic_DNA"/>
</dbReference>
<name>A0A5Q6PEU1_VIBCL</name>
<evidence type="ECO:0000313" key="3">
    <source>
        <dbReference type="Proteomes" id="UP000323225"/>
    </source>
</evidence>
<comment type="caution">
    <text evidence="2">The sequence shown here is derived from an EMBL/GenBank/DDBJ whole genome shotgun (WGS) entry which is preliminary data.</text>
</comment>
<protein>
    <submittedName>
        <fullName evidence="2">DUF262 domain-containing protein</fullName>
    </submittedName>
</protein>
<dbReference type="PANTHER" id="PTHR39639">
    <property type="entry name" value="CHROMOSOME 16, WHOLE GENOME SHOTGUN SEQUENCE"/>
    <property type="match status" value="1"/>
</dbReference>
<proteinExistence type="predicted"/>